<feature type="domain" description="Methyltransferase" evidence="1">
    <location>
        <begin position="73"/>
        <end position="159"/>
    </location>
</feature>
<proteinExistence type="predicted"/>
<dbReference type="InterPro" id="IPR029063">
    <property type="entry name" value="SAM-dependent_MTases_sf"/>
</dbReference>
<dbReference type="AlphaFoldDB" id="A0A1H7FA33"/>
<dbReference type="Gene3D" id="3.40.50.150">
    <property type="entry name" value="Vaccinia Virus protein VP39"/>
    <property type="match status" value="1"/>
</dbReference>
<organism evidence="2 3">
    <name type="scientific">Nonomuraea pusilla</name>
    <dbReference type="NCBI Taxonomy" id="46177"/>
    <lineage>
        <taxon>Bacteria</taxon>
        <taxon>Bacillati</taxon>
        <taxon>Actinomycetota</taxon>
        <taxon>Actinomycetes</taxon>
        <taxon>Streptosporangiales</taxon>
        <taxon>Streptosporangiaceae</taxon>
        <taxon>Nonomuraea</taxon>
    </lineage>
</organism>
<name>A0A1H7FA33_9ACTN</name>
<dbReference type="GO" id="GO:0008168">
    <property type="term" value="F:methyltransferase activity"/>
    <property type="evidence" value="ECO:0007669"/>
    <property type="project" value="UniProtKB-KW"/>
</dbReference>
<keyword evidence="2" id="KW-0808">Transferase</keyword>
<reference evidence="2 3" key="1">
    <citation type="submission" date="2016-10" db="EMBL/GenBank/DDBJ databases">
        <authorList>
            <person name="de Groot N.N."/>
        </authorList>
    </citation>
    <scope>NUCLEOTIDE SEQUENCE [LARGE SCALE GENOMIC DNA]</scope>
    <source>
        <strain evidence="2 3">DSM 43357</strain>
    </source>
</reference>
<dbReference type="InterPro" id="IPR041698">
    <property type="entry name" value="Methyltransf_25"/>
</dbReference>
<keyword evidence="3" id="KW-1185">Reference proteome</keyword>
<keyword evidence="2" id="KW-0489">Methyltransferase</keyword>
<dbReference type="CDD" id="cd02440">
    <property type="entry name" value="AdoMet_MTases"/>
    <property type="match status" value="1"/>
</dbReference>
<evidence type="ECO:0000259" key="1">
    <source>
        <dbReference type="Pfam" id="PF13649"/>
    </source>
</evidence>
<dbReference type="Pfam" id="PF13649">
    <property type="entry name" value="Methyltransf_25"/>
    <property type="match status" value="1"/>
</dbReference>
<dbReference type="OrthoDB" id="1998046at2"/>
<evidence type="ECO:0000313" key="3">
    <source>
        <dbReference type="Proteomes" id="UP000198953"/>
    </source>
</evidence>
<dbReference type="SUPFAM" id="SSF53335">
    <property type="entry name" value="S-adenosyl-L-methionine-dependent methyltransferases"/>
    <property type="match status" value="1"/>
</dbReference>
<protein>
    <submittedName>
        <fullName evidence="2">Methyltransferase domain-containing protein</fullName>
    </submittedName>
</protein>
<dbReference type="EMBL" id="FOBF01000001">
    <property type="protein sequence ID" value="SEK22564.1"/>
    <property type="molecule type" value="Genomic_DNA"/>
</dbReference>
<accession>A0A1H7FA33</accession>
<dbReference type="GO" id="GO:0032259">
    <property type="term" value="P:methylation"/>
    <property type="evidence" value="ECO:0007669"/>
    <property type="project" value="UniProtKB-KW"/>
</dbReference>
<gene>
    <name evidence="2" type="ORF">SAMN05660976_00018</name>
</gene>
<dbReference type="STRING" id="46177.SAMN05660976_00018"/>
<dbReference type="RefSeq" id="WP_143078498.1">
    <property type="nucleotide sequence ID" value="NZ_FOBF01000001.1"/>
</dbReference>
<sequence length="209" mass="24105">MPAAVKKLNRKVAVARRHGVENVALALANKVIQYPLYLVYGAERWHLRKYHTTNYKKMAVAFSRDVPGPLDVVADVGCGLGEVVNRVRAGRKLGLDVDPRVIAWAKFLQRFNRSDVDFRAGSLDTLARADVPAVDLLITLGWFHYMTDEWIDEQMRDLLKAKPVRYVMVDEMSYQRGRIQKLFDAIGTRVEQRHDWQDDKLLFLYRCEG</sequence>
<evidence type="ECO:0000313" key="2">
    <source>
        <dbReference type="EMBL" id="SEK22564.1"/>
    </source>
</evidence>
<dbReference type="Proteomes" id="UP000198953">
    <property type="component" value="Unassembled WGS sequence"/>
</dbReference>